<organism evidence="2 3">
    <name type="scientific">Phytophthora fragariaefolia</name>
    <dbReference type="NCBI Taxonomy" id="1490495"/>
    <lineage>
        <taxon>Eukaryota</taxon>
        <taxon>Sar</taxon>
        <taxon>Stramenopiles</taxon>
        <taxon>Oomycota</taxon>
        <taxon>Peronosporomycetes</taxon>
        <taxon>Peronosporales</taxon>
        <taxon>Peronosporaceae</taxon>
        <taxon>Phytophthora</taxon>
    </lineage>
</organism>
<feature type="region of interest" description="Disordered" evidence="1">
    <location>
        <begin position="203"/>
        <end position="223"/>
    </location>
</feature>
<feature type="region of interest" description="Disordered" evidence="1">
    <location>
        <begin position="1"/>
        <end position="41"/>
    </location>
</feature>
<dbReference type="EMBL" id="BSXT01000740">
    <property type="protein sequence ID" value="GMF33440.1"/>
    <property type="molecule type" value="Genomic_DNA"/>
</dbReference>
<sequence>MVPRGQPNETSDGSGDTNDDGNDNGGRQVEDSMMGQHPYQTEVIVTTEEKTHEARRAVVLAARVCLEKELAGQDDERAERYTEEGGTSVAIREKLIDDELNDETMMSLGSMREVRKVTKQANKALTRMRAKQARHRCTDTEPADSVEDAVATLDAETQGRRRQQAEDAQEELAHQRADGAEAGVQRAQVRLVQRTDGGVASAMTAPRTMNDDGPTTDVTVTADDGLPTRRYTWTMSDWM</sequence>
<feature type="region of interest" description="Disordered" evidence="1">
    <location>
        <begin position="127"/>
        <end position="185"/>
    </location>
</feature>
<name>A0A9W6X894_9STRA</name>
<accession>A0A9W6X894</accession>
<dbReference type="AlphaFoldDB" id="A0A9W6X894"/>
<evidence type="ECO:0000313" key="3">
    <source>
        <dbReference type="Proteomes" id="UP001165121"/>
    </source>
</evidence>
<reference evidence="2" key="1">
    <citation type="submission" date="2023-04" db="EMBL/GenBank/DDBJ databases">
        <title>Phytophthora fragariaefolia NBRC 109709.</title>
        <authorList>
            <person name="Ichikawa N."/>
            <person name="Sato H."/>
            <person name="Tonouchi N."/>
        </authorList>
    </citation>
    <scope>NUCLEOTIDE SEQUENCE</scope>
    <source>
        <strain evidence="2">NBRC 109709</strain>
    </source>
</reference>
<evidence type="ECO:0000256" key="1">
    <source>
        <dbReference type="SAM" id="MobiDB-lite"/>
    </source>
</evidence>
<gene>
    <name evidence="2" type="ORF">Pfra01_000829800</name>
</gene>
<feature type="compositionally biased region" description="Basic and acidic residues" evidence="1">
    <location>
        <begin position="157"/>
        <end position="179"/>
    </location>
</feature>
<comment type="caution">
    <text evidence="2">The sequence shown here is derived from an EMBL/GenBank/DDBJ whole genome shotgun (WGS) entry which is preliminary data.</text>
</comment>
<keyword evidence="3" id="KW-1185">Reference proteome</keyword>
<evidence type="ECO:0000313" key="2">
    <source>
        <dbReference type="EMBL" id="GMF33440.1"/>
    </source>
</evidence>
<protein>
    <submittedName>
        <fullName evidence="2">Unnamed protein product</fullName>
    </submittedName>
</protein>
<dbReference type="Proteomes" id="UP001165121">
    <property type="component" value="Unassembled WGS sequence"/>
</dbReference>
<proteinExistence type="predicted"/>